<evidence type="ECO:0000313" key="3">
    <source>
        <dbReference type="EMBL" id="KAH9295460.1"/>
    </source>
</evidence>
<name>A0AA38C904_TAXCH</name>
<feature type="region of interest" description="Disordered" evidence="2">
    <location>
        <begin position="1"/>
        <end position="53"/>
    </location>
</feature>
<gene>
    <name evidence="3" type="ORF">KI387_039048</name>
</gene>
<evidence type="ECO:0000313" key="4">
    <source>
        <dbReference type="Proteomes" id="UP000824469"/>
    </source>
</evidence>
<reference evidence="3 4" key="1">
    <citation type="journal article" date="2021" name="Nat. Plants">
        <title>The Taxus genome provides insights into paclitaxel biosynthesis.</title>
        <authorList>
            <person name="Xiong X."/>
            <person name="Gou J."/>
            <person name="Liao Q."/>
            <person name="Li Y."/>
            <person name="Zhou Q."/>
            <person name="Bi G."/>
            <person name="Li C."/>
            <person name="Du R."/>
            <person name="Wang X."/>
            <person name="Sun T."/>
            <person name="Guo L."/>
            <person name="Liang H."/>
            <person name="Lu P."/>
            <person name="Wu Y."/>
            <person name="Zhang Z."/>
            <person name="Ro D.K."/>
            <person name="Shang Y."/>
            <person name="Huang S."/>
            <person name="Yan J."/>
        </authorList>
    </citation>
    <scope>NUCLEOTIDE SEQUENCE [LARGE SCALE GENOMIC DNA]</scope>
    <source>
        <strain evidence="3">Ta-2019</strain>
    </source>
</reference>
<dbReference type="EMBL" id="JAHRHJ020000011">
    <property type="protein sequence ID" value="KAH9295460.1"/>
    <property type="molecule type" value="Genomic_DNA"/>
</dbReference>
<evidence type="ECO:0000256" key="1">
    <source>
        <dbReference type="SAM" id="Coils"/>
    </source>
</evidence>
<keyword evidence="4" id="KW-1185">Reference proteome</keyword>
<organism evidence="3 4">
    <name type="scientific">Taxus chinensis</name>
    <name type="common">Chinese yew</name>
    <name type="synonym">Taxus wallichiana var. chinensis</name>
    <dbReference type="NCBI Taxonomy" id="29808"/>
    <lineage>
        <taxon>Eukaryota</taxon>
        <taxon>Viridiplantae</taxon>
        <taxon>Streptophyta</taxon>
        <taxon>Embryophyta</taxon>
        <taxon>Tracheophyta</taxon>
        <taxon>Spermatophyta</taxon>
        <taxon>Pinopsida</taxon>
        <taxon>Pinidae</taxon>
        <taxon>Conifers II</taxon>
        <taxon>Cupressales</taxon>
        <taxon>Taxaceae</taxon>
        <taxon>Taxus</taxon>
    </lineage>
</organism>
<comment type="caution">
    <text evidence="3">The sequence shown here is derived from an EMBL/GenBank/DDBJ whole genome shotgun (WGS) entry which is preliminary data.</text>
</comment>
<feature type="coiled-coil region" evidence="1">
    <location>
        <begin position="96"/>
        <end position="130"/>
    </location>
</feature>
<feature type="compositionally biased region" description="Basic residues" evidence="2">
    <location>
        <begin position="1"/>
        <end position="12"/>
    </location>
</feature>
<evidence type="ECO:0000256" key="2">
    <source>
        <dbReference type="SAM" id="MobiDB-lite"/>
    </source>
</evidence>
<dbReference type="AlphaFoldDB" id="A0AA38C904"/>
<proteinExistence type="predicted"/>
<accession>A0AA38C904</accession>
<sequence>MARLKKTGKRKALPVQEPNDYESFDSDTYPFKKNAKSSTNKYVGATQEDDPSPSVRMDLEMKLVTKKTKIYQNQCESFALENLYFTKKNKEILDEIGEIASRQMELEVEVQELELEIKNWETMREADKKVFANHVANFNTIFKTHEDHKEVWKKMYMQAKAAIEEKTPGTPTQDNDNK</sequence>
<protein>
    <submittedName>
        <fullName evidence="3">Uncharacterized protein</fullName>
    </submittedName>
</protein>
<keyword evidence="1" id="KW-0175">Coiled coil</keyword>
<dbReference type="Proteomes" id="UP000824469">
    <property type="component" value="Unassembled WGS sequence"/>
</dbReference>